<dbReference type="InterPro" id="IPR005000">
    <property type="entry name" value="Aldolase/citrate-lyase_domain"/>
</dbReference>
<accession>A0ABV4XP53</accession>
<comment type="caution">
    <text evidence="3">The sequence shown here is derived from an EMBL/GenBank/DDBJ whole genome shotgun (WGS) entry which is preliminary data.</text>
</comment>
<evidence type="ECO:0000313" key="3">
    <source>
        <dbReference type="EMBL" id="MFB2893475.1"/>
    </source>
</evidence>
<dbReference type="GO" id="GO:0016829">
    <property type="term" value="F:lyase activity"/>
    <property type="evidence" value="ECO:0007669"/>
    <property type="project" value="UniProtKB-KW"/>
</dbReference>
<gene>
    <name evidence="3" type="ORF">ACE1CI_11230</name>
</gene>
<protein>
    <submittedName>
        <fullName evidence="3">Aldolase/citrate lyase family protein</fullName>
    </submittedName>
</protein>
<evidence type="ECO:0000259" key="2">
    <source>
        <dbReference type="Pfam" id="PF03328"/>
    </source>
</evidence>
<keyword evidence="3" id="KW-0456">Lyase</keyword>
<organism evidence="3 4">
    <name type="scientific">Floridaenema flaviceps BLCC-F50</name>
    <dbReference type="NCBI Taxonomy" id="3153642"/>
    <lineage>
        <taxon>Bacteria</taxon>
        <taxon>Bacillati</taxon>
        <taxon>Cyanobacteriota</taxon>
        <taxon>Cyanophyceae</taxon>
        <taxon>Oscillatoriophycideae</taxon>
        <taxon>Aerosakkonematales</taxon>
        <taxon>Aerosakkonemataceae</taxon>
        <taxon>Floridanema</taxon>
        <taxon>Floridanema flaviceps</taxon>
    </lineage>
</organism>
<dbReference type="RefSeq" id="WP_413263133.1">
    <property type="nucleotide sequence ID" value="NZ_JBHFNR010000075.1"/>
</dbReference>
<dbReference type="InterPro" id="IPR015813">
    <property type="entry name" value="Pyrv/PenolPyrv_kinase-like_dom"/>
</dbReference>
<evidence type="ECO:0000313" key="4">
    <source>
        <dbReference type="Proteomes" id="UP001576784"/>
    </source>
</evidence>
<dbReference type="Proteomes" id="UP001576784">
    <property type="component" value="Unassembled WGS sequence"/>
</dbReference>
<dbReference type="EMBL" id="JBHFNR010000075">
    <property type="protein sequence ID" value="MFB2893475.1"/>
    <property type="molecule type" value="Genomic_DNA"/>
</dbReference>
<name>A0ABV4XP53_9CYAN</name>
<dbReference type="Gene3D" id="3.20.20.60">
    <property type="entry name" value="Phosphoenolpyruvate-binding domains"/>
    <property type="match status" value="1"/>
</dbReference>
<sequence length="276" mass="30808">MEKKLKLFLFSTDLSLAKQAETAGVDSIIVDWEQKGKGDRQTNYATEINCDTPEDVAALAEVLTIPVTVRINALDENSDREIKTAIDNGAKIIMLPMAEHPSEIERFIKLVNGRAETAIQIETQPLVEHCHSLRDLGWSFAYIGLNDLMISRQSKWLWEGVADGTVERIFDILSDRQVGFGGVTVIGGGKPIPFVELLSEMARLGCHLSFLRRSFKREIQGRDLNAEIEAVGAVWSAACRRQPEAILQDHKLFMERIQETRSQVYPSSPSPTQVSA</sequence>
<evidence type="ECO:0000256" key="1">
    <source>
        <dbReference type="ARBA" id="ARBA00022723"/>
    </source>
</evidence>
<dbReference type="Pfam" id="PF03328">
    <property type="entry name" value="HpcH_HpaI"/>
    <property type="match status" value="1"/>
</dbReference>
<reference evidence="3 4" key="1">
    <citation type="submission" date="2024-09" db="EMBL/GenBank/DDBJ databases">
        <title>Floridaenema gen nov. (Aerosakkonemataceae, Aerosakkonematales ord. nov., Cyanobacteria) from benthic tropical and subtropical fresh waters, with the description of four new species.</title>
        <authorList>
            <person name="Moretto J.A."/>
            <person name="Berthold D.E."/>
            <person name="Lefler F.W."/>
            <person name="Huang I.-S."/>
            <person name="Laughinghouse H. IV."/>
        </authorList>
    </citation>
    <scope>NUCLEOTIDE SEQUENCE [LARGE SCALE GENOMIC DNA]</scope>
    <source>
        <strain evidence="3 4">BLCC-F50</strain>
    </source>
</reference>
<proteinExistence type="predicted"/>
<dbReference type="SUPFAM" id="SSF51621">
    <property type="entry name" value="Phosphoenolpyruvate/pyruvate domain"/>
    <property type="match status" value="1"/>
</dbReference>
<dbReference type="InterPro" id="IPR040442">
    <property type="entry name" value="Pyrv_kinase-like_dom_sf"/>
</dbReference>
<keyword evidence="1" id="KW-0479">Metal-binding</keyword>
<keyword evidence="4" id="KW-1185">Reference proteome</keyword>
<feature type="domain" description="HpcH/HpaI aldolase/citrate lyase" evidence="2">
    <location>
        <begin position="6"/>
        <end position="113"/>
    </location>
</feature>